<proteinExistence type="predicted"/>
<dbReference type="Proteomes" id="UP000887577">
    <property type="component" value="Unplaced"/>
</dbReference>
<evidence type="ECO:0000313" key="2">
    <source>
        <dbReference type="Proteomes" id="UP000887577"/>
    </source>
</evidence>
<evidence type="ECO:0000256" key="1">
    <source>
        <dbReference type="SAM" id="Phobius"/>
    </source>
</evidence>
<keyword evidence="1" id="KW-0812">Transmembrane</keyword>
<reference evidence="3" key="1">
    <citation type="submission" date="2022-11" db="UniProtKB">
        <authorList>
            <consortium name="WormBaseParasite"/>
        </authorList>
    </citation>
    <scope>IDENTIFICATION</scope>
</reference>
<keyword evidence="1" id="KW-1133">Transmembrane helix</keyword>
<keyword evidence="1" id="KW-0472">Membrane</keyword>
<accession>A0A914Y9Z6</accession>
<protein>
    <submittedName>
        <fullName evidence="3">Uncharacterized protein</fullName>
    </submittedName>
</protein>
<sequence length="98" mass="10565">MNMTVLLMMACNTFLEIIPFGAALWYNWITGLQIQGIIGPYAVTGNTTVILFSVLFYYKASKMMTRNGSQIKVAPAATGTPATTSTKDITVAITPAPK</sequence>
<name>A0A914Y9Z6_9BILA</name>
<evidence type="ECO:0000313" key="3">
    <source>
        <dbReference type="WBParaSite" id="PSU_v2.g16101.t1"/>
    </source>
</evidence>
<dbReference type="WBParaSite" id="PSU_v2.g16101.t1">
    <property type="protein sequence ID" value="PSU_v2.g16101.t1"/>
    <property type="gene ID" value="PSU_v2.g16101"/>
</dbReference>
<organism evidence="2 3">
    <name type="scientific">Panagrolaimus superbus</name>
    <dbReference type="NCBI Taxonomy" id="310955"/>
    <lineage>
        <taxon>Eukaryota</taxon>
        <taxon>Metazoa</taxon>
        <taxon>Ecdysozoa</taxon>
        <taxon>Nematoda</taxon>
        <taxon>Chromadorea</taxon>
        <taxon>Rhabditida</taxon>
        <taxon>Tylenchina</taxon>
        <taxon>Panagrolaimomorpha</taxon>
        <taxon>Panagrolaimoidea</taxon>
        <taxon>Panagrolaimidae</taxon>
        <taxon>Panagrolaimus</taxon>
    </lineage>
</organism>
<feature type="transmembrane region" description="Helical" evidence="1">
    <location>
        <begin position="38"/>
        <end position="58"/>
    </location>
</feature>
<keyword evidence="2" id="KW-1185">Reference proteome</keyword>
<dbReference type="AlphaFoldDB" id="A0A914Y9Z6"/>
<feature type="transmembrane region" description="Helical" evidence="1">
    <location>
        <begin position="5"/>
        <end position="26"/>
    </location>
</feature>